<keyword evidence="1" id="KW-0472">Membrane</keyword>
<evidence type="ECO:0000313" key="4">
    <source>
        <dbReference type="EMBL" id="MBE9464741.1"/>
    </source>
</evidence>
<name>A0ABR9WGW7_9BACT</name>
<comment type="caution">
    <text evidence="4">The sequence shown here is derived from an EMBL/GenBank/DDBJ whole genome shotgun (WGS) entry which is preliminary data.</text>
</comment>
<keyword evidence="1" id="KW-1133">Transmembrane helix</keyword>
<proteinExistence type="predicted"/>
<reference evidence="5" key="1">
    <citation type="submission" date="2023-07" db="EMBL/GenBank/DDBJ databases">
        <title>Dyadobacter sp. nov 'subterranea' isolated from contaminted grondwater.</title>
        <authorList>
            <person name="Szabo I."/>
            <person name="Al-Omari J."/>
            <person name="Szerdahelyi S.G."/>
            <person name="Rado J."/>
        </authorList>
    </citation>
    <scope>NUCLEOTIDE SEQUENCE [LARGE SCALE GENOMIC DNA]</scope>
    <source>
        <strain evidence="5">UP-52</strain>
    </source>
</reference>
<dbReference type="PANTHER" id="PTHR30273:SF2">
    <property type="entry name" value="PROTEIN FECR"/>
    <property type="match status" value="1"/>
</dbReference>
<protein>
    <submittedName>
        <fullName evidence="4">FecR domain-containing protein</fullName>
    </submittedName>
</protein>
<sequence>MNYLLFEPEDFALDEFFCRWVLEPTSESETFWRNWLNDNTGKNKDIEIARQLVLLATSDDEISPSQFIINKIWEGIENGKQARTNVFQSVRFWMKVAAAVTILCVAFAGYFYKRVQNQTYRTAFGESRRLLLPDGSLVTLNANSNLRISDRWGVAKEREVWMEGEAFFSVSKLKKNGVPVKFIVHTPDLDVQVKGTEFNVNTRKNQTQVVLSEGSVNLYLCGIGNKNEVRMKPGDLVDFSQNNKKLLVRHLKDATPVFSWKNNRWTLSDTSLEEISNLIRETFGVTVTIEDDSLRSKKICGVVPTDNMDDLLSSLESILPITILHHENHLTIRNR</sequence>
<accession>A0ABR9WGW7</accession>
<dbReference type="Proteomes" id="UP000634134">
    <property type="component" value="Unassembled WGS sequence"/>
</dbReference>
<dbReference type="InterPro" id="IPR012373">
    <property type="entry name" value="Ferrdict_sens_TM"/>
</dbReference>
<dbReference type="Gene3D" id="2.60.120.1440">
    <property type="match status" value="1"/>
</dbReference>
<organism evidence="4 5">
    <name type="scientific">Dyadobacter subterraneus</name>
    <dbReference type="NCBI Taxonomy" id="2773304"/>
    <lineage>
        <taxon>Bacteria</taxon>
        <taxon>Pseudomonadati</taxon>
        <taxon>Bacteroidota</taxon>
        <taxon>Cytophagia</taxon>
        <taxon>Cytophagales</taxon>
        <taxon>Spirosomataceae</taxon>
        <taxon>Dyadobacter</taxon>
    </lineage>
</organism>
<dbReference type="InterPro" id="IPR032508">
    <property type="entry name" value="FecR_C"/>
</dbReference>
<keyword evidence="1" id="KW-0812">Transmembrane</keyword>
<evidence type="ECO:0000259" key="3">
    <source>
        <dbReference type="Pfam" id="PF16344"/>
    </source>
</evidence>
<dbReference type="Gene3D" id="3.55.50.30">
    <property type="match status" value="1"/>
</dbReference>
<feature type="domain" description="Protein FecR C-terminal" evidence="3">
    <location>
        <begin position="266"/>
        <end position="331"/>
    </location>
</feature>
<dbReference type="InterPro" id="IPR006860">
    <property type="entry name" value="FecR"/>
</dbReference>
<dbReference type="Pfam" id="PF04773">
    <property type="entry name" value="FecR"/>
    <property type="match status" value="1"/>
</dbReference>
<evidence type="ECO:0000259" key="2">
    <source>
        <dbReference type="Pfam" id="PF04773"/>
    </source>
</evidence>
<keyword evidence="5" id="KW-1185">Reference proteome</keyword>
<dbReference type="EMBL" id="JACYGY010000001">
    <property type="protein sequence ID" value="MBE9464741.1"/>
    <property type="molecule type" value="Genomic_DNA"/>
</dbReference>
<feature type="transmembrane region" description="Helical" evidence="1">
    <location>
        <begin position="92"/>
        <end position="112"/>
    </location>
</feature>
<dbReference type="RefSeq" id="WP_194122780.1">
    <property type="nucleotide sequence ID" value="NZ_JACYGY010000001.1"/>
</dbReference>
<dbReference type="PANTHER" id="PTHR30273">
    <property type="entry name" value="PERIPLASMIC SIGNAL SENSOR AND SIGMA FACTOR ACTIVATOR FECR-RELATED"/>
    <property type="match status" value="1"/>
</dbReference>
<dbReference type="Pfam" id="PF16344">
    <property type="entry name" value="FecR_C"/>
    <property type="match status" value="1"/>
</dbReference>
<gene>
    <name evidence="4" type="ORF">IEE83_22890</name>
</gene>
<evidence type="ECO:0000313" key="5">
    <source>
        <dbReference type="Proteomes" id="UP000634134"/>
    </source>
</evidence>
<evidence type="ECO:0000256" key="1">
    <source>
        <dbReference type="SAM" id="Phobius"/>
    </source>
</evidence>
<feature type="domain" description="FecR protein" evidence="2">
    <location>
        <begin position="119"/>
        <end position="217"/>
    </location>
</feature>